<name>A0A2K9VGV9_9CAUD</name>
<dbReference type="Proteomes" id="UP000241370">
    <property type="component" value="Segment"/>
</dbReference>
<dbReference type="RefSeq" id="YP_009797333.1">
    <property type="nucleotide sequence ID" value="NC_047913.1"/>
</dbReference>
<evidence type="ECO:0000313" key="2">
    <source>
        <dbReference type="Proteomes" id="UP000241370"/>
    </source>
</evidence>
<proteinExistence type="predicted"/>
<evidence type="ECO:0000313" key="1">
    <source>
        <dbReference type="EMBL" id="AUV61547.1"/>
    </source>
</evidence>
<dbReference type="KEGG" id="vg:54987746"/>
<accession>A0A2K9VGV9</accession>
<reference evidence="1 2" key="1">
    <citation type="submission" date="2017-12" db="EMBL/GenBank/DDBJ databases">
        <title>Phages infecting Faecalibacterium prausnitzii belong to novel viral genera that help decipher intestinal viromes.</title>
        <authorList>
            <person name="Petit M.-A."/>
            <person name="De Paepe M."/>
            <person name="Benevides L."/>
            <person name="Langella P."/>
        </authorList>
    </citation>
    <scope>NUCLEOTIDE SEQUENCE [LARGE SCALE GENOMIC DNA]</scope>
</reference>
<dbReference type="GeneID" id="54987746"/>
<protein>
    <submittedName>
        <fullName evidence="1">Uncharacterized protein</fullName>
    </submittedName>
</protein>
<organism evidence="1 2">
    <name type="scientific">Faecalibacterium phage FP_Mushu</name>
    <dbReference type="NCBI Taxonomy" id="2070185"/>
    <lineage>
        <taxon>Viruses</taxon>
        <taxon>Duplodnaviria</taxon>
        <taxon>Heunggongvirae</taxon>
        <taxon>Uroviricota</taxon>
        <taxon>Caudoviricetes</taxon>
        <taxon>Mushuvirus</taxon>
        <taxon>Mushuvirus mushu</taxon>
    </lineage>
</organism>
<sequence length="75" mass="8127">MATKTQKPEGAAAPELVPIDKLREQHKVGRATYAGVCAANGWRPGKAMTEDEFLAAVAKFNNSPMNGRKSKEARK</sequence>
<dbReference type="EMBL" id="MG711460">
    <property type="protein sequence ID" value="AUV61547.1"/>
    <property type="molecule type" value="Genomic_DNA"/>
</dbReference>
<keyword evidence="2" id="KW-1185">Reference proteome</keyword>